<dbReference type="GO" id="GO:0012505">
    <property type="term" value="C:endomembrane system"/>
    <property type="evidence" value="ECO:0007669"/>
    <property type="project" value="TreeGrafter"/>
</dbReference>
<feature type="transmembrane region" description="Helical" evidence="4">
    <location>
        <begin position="285"/>
        <end position="305"/>
    </location>
</feature>
<reference evidence="6" key="2">
    <citation type="submission" date="2020-09" db="EMBL/GenBank/DDBJ databases">
        <authorList>
            <person name="Kikuchi T."/>
        </authorList>
    </citation>
    <scope>NUCLEOTIDE SEQUENCE</scope>
    <source>
        <strain evidence="6">Ka4C1</strain>
    </source>
</reference>
<evidence type="ECO:0000256" key="3">
    <source>
        <dbReference type="SAM" id="MobiDB-lite"/>
    </source>
</evidence>
<dbReference type="Gene3D" id="1.20.5.110">
    <property type="match status" value="1"/>
</dbReference>
<feature type="region of interest" description="Disordered" evidence="3">
    <location>
        <begin position="108"/>
        <end position="144"/>
    </location>
</feature>
<dbReference type="Proteomes" id="UP000582659">
    <property type="component" value="Unassembled WGS sequence"/>
</dbReference>
<feature type="domain" description="T-SNARE coiled-coil homology" evidence="5">
    <location>
        <begin position="191"/>
        <end position="253"/>
    </location>
</feature>
<dbReference type="GO" id="GO:0006886">
    <property type="term" value="P:intracellular protein transport"/>
    <property type="evidence" value="ECO:0007669"/>
    <property type="project" value="TreeGrafter"/>
</dbReference>
<evidence type="ECO:0000313" key="6">
    <source>
        <dbReference type="EMBL" id="CAD5211439.1"/>
    </source>
</evidence>
<keyword evidence="4" id="KW-0812">Transmembrane</keyword>
<dbReference type="GO" id="GO:0006906">
    <property type="term" value="P:vesicle fusion"/>
    <property type="evidence" value="ECO:0007669"/>
    <property type="project" value="TreeGrafter"/>
</dbReference>
<keyword evidence="8" id="KW-1185">Reference proteome</keyword>
<accession>A0A1I7S0R3</accession>
<evidence type="ECO:0000259" key="5">
    <source>
        <dbReference type="PROSITE" id="PS50192"/>
    </source>
</evidence>
<evidence type="ECO:0000313" key="7">
    <source>
        <dbReference type="Proteomes" id="UP000095284"/>
    </source>
</evidence>
<evidence type="ECO:0000313" key="9">
    <source>
        <dbReference type="WBParaSite" id="BXY_0658700.1"/>
    </source>
</evidence>
<dbReference type="Pfam" id="PF05739">
    <property type="entry name" value="SNARE"/>
    <property type="match status" value="1"/>
</dbReference>
<dbReference type="InterPro" id="IPR010989">
    <property type="entry name" value="SNARE"/>
</dbReference>
<proteinExistence type="inferred from homology"/>
<dbReference type="SUPFAM" id="SSF58038">
    <property type="entry name" value="SNARE fusion complex"/>
    <property type="match status" value="1"/>
</dbReference>
<dbReference type="SMR" id="A0A1I7S0R3"/>
<sequence length="314" mass="34798">MNNMDWNQVSFPVDRFIRVCDENLAELRQKHTVIQKCEREKDYERATVEKEAAKELINHIQTALHELLNLRSKLDESTKERFDARIEGTTKRISQTITLILPKLGTTTQIRENLDRPRTSTSSGDGIGQKGPAEHPFKPTGTGNPFDSNYFEDCFDDDQINRAASEYEAQLQVEAERSFKEKRIAELKLKAEQARADAEATKKLNDDIEDLNQIMIDLHQLVHSQNELVDSIEDQVERTVHDVHAGHRELKKAVKTKQARVPFYAAALGSLAAGGPVAVAAGSAVAGVAAAVGGAVAGLYGGRLIKKKVAEENS</sequence>
<reference evidence="9" key="1">
    <citation type="submission" date="2016-11" db="UniProtKB">
        <authorList>
            <consortium name="WormBaseParasite"/>
        </authorList>
    </citation>
    <scope>IDENTIFICATION</scope>
</reference>
<dbReference type="Proteomes" id="UP000095284">
    <property type="component" value="Unplaced"/>
</dbReference>
<dbReference type="Proteomes" id="UP000659654">
    <property type="component" value="Unassembled WGS sequence"/>
</dbReference>
<protein>
    <submittedName>
        <fullName evidence="6">(pine wood nematode) hypothetical protein</fullName>
    </submittedName>
    <submittedName>
        <fullName evidence="9">t-SNARE coiled-coil homology domain-containing protein</fullName>
    </submittedName>
</protein>
<dbReference type="InterPro" id="IPR059001">
    <property type="entry name" value="STX17_N"/>
</dbReference>
<dbReference type="GO" id="GO:0005484">
    <property type="term" value="F:SNAP receptor activity"/>
    <property type="evidence" value="ECO:0007669"/>
    <property type="project" value="TreeGrafter"/>
</dbReference>
<dbReference type="WBParaSite" id="BXY_0658700.1">
    <property type="protein sequence ID" value="BXY_0658700.1"/>
    <property type="gene ID" value="BXY_0658700"/>
</dbReference>
<dbReference type="PANTHER" id="PTHR19957">
    <property type="entry name" value="SYNTAXIN"/>
    <property type="match status" value="1"/>
</dbReference>
<dbReference type="GO" id="GO:0031201">
    <property type="term" value="C:SNARE complex"/>
    <property type="evidence" value="ECO:0007669"/>
    <property type="project" value="TreeGrafter"/>
</dbReference>
<dbReference type="SMART" id="SM00397">
    <property type="entry name" value="t_SNARE"/>
    <property type="match status" value="1"/>
</dbReference>
<keyword evidence="2" id="KW-0175">Coiled coil</keyword>
<dbReference type="GO" id="GO:0048278">
    <property type="term" value="P:vesicle docking"/>
    <property type="evidence" value="ECO:0007669"/>
    <property type="project" value="TreeGrafter"/>
</dbReference>
<dbReference type="PROSITE" id="PS50192">
    <property type="entry name" value="T_SNARE"/>
    <property type="match status" value="1"/>
</dbReference>
<dbReference type="InterPro" id="IPR000727">
    <property type="entry name" value="T_SNARE_dom"/>
</dbReference>
<dbReference type="EMBL" id="CAJFDI010000001">
    <property type="protein sequence ID" value="CAD5211439.1"/>
    <property type="molecule type" value="Genomic_DNA"/>
</dbReference>
<dbReference type="EMBL" id="CAJFCV020000001">
    <property type="protein sequence ID" value="CAG9088288.1"/>
    <property type="molecule type" value="Genomic_DNA"/>
</dbReference>
<name>A0A1I7S0R3_BURXY</name>
<dbReference type="SUPFAM" id="SSF47661">
    <property type="entry name" value="t-snare proteins"/>
    <property type="match status" value="1"/>
</dbReference>
<keyword evidence="4" id="KW-1133">Transmembrane helix</keyword>
<comment type="similarity">
    <text evidence="1">Belongs to the syntaxin family.</text>
</comment>
<gene>
    <name evidence="6" type="ORF">BXYJ_LOCUS2429</name>
</gene>
<dbReference type="Pfam" id="PF26585">
    <property type="entry name" value="STX17_N"/>
    <property type="match status" value="1"/>
</dbReference>
<dbReference type="InterPro" id="IPR045242">
    <property type="entry name" value="Syntaxin"/>
</dbReference>
<evidence type="ECO:0000256" key="4">
    <source>
        <dbReference type="SAM" id="Phobius"/>
    </source>
</evidence>
<dbReference type="AlphaFoldDB" id="A0A1I7S0R3"/>
<evidence type="ECO:0000256" key="1">
    <source>
        <dbReference type="ARBA" id="ARBA00009063"/>
    </source>
</evidence>
<evidence type="ECO:0000256" key="2">
    <source>
        <dbReference type="SAM" id="Coils"/>
    </source>
</evidence>
<organism evidence="7 9">
    <name type="scientific">Bursaphelenchus xylophilus</name>
    <name type="common">Pinewood nematode worm</name>
    <name type="synonym">Aphelenchoides xylophilus</name>
    <dbReference type="NCBI Taxonomy" id="6326"/>
    <lineage>
        <taxon>Eukaryota</taxon>
        <taxon>Metazoa</taxon>
        <taxon>Ecdysozoa</taxon>
        <taxon>Nematoda</taxon>
        <taxon>Chromadorea</taxon>
        <taxon>Rhabditida</taxon>
        <taxon>Tylenchina</taxon>
        <taxon>Tylenchomorpha</taxon>
        <taxon>Aphelenchoidea</taxon>
        <taxon>Aphelenchoididae</taxon>
        <taxon>Bursaphelenchus</taxon>
    </lineage>
</organism>
<dbReference type="GO" id="GO:0000149">
    <property type="term" value="F:SNARE binding"/>
    <property type="evidence" value="ECO:0007669"/>
    <property type="project" value="TreeGrafter"/>
</dbReference>
<dbReference type="OrthoDB" id="75754at2759"/>
<feature type="coiled-coil region" evidence="2">
    <location>
        <begin position="177"/>
        <end position="211"/>
    </location>
</feature>
<evidence type="ECO:0000313" key="8">
    <source>
        <dbReference type="Proteomes" id="UP000659654"/>
    </source>
</evidence>
<keyword evidence="4" id="KW-0472">Membrane</keyword>